<name>J9GNE5_9ZZZZ</name>
<dbReference type="EMBL" id="AMCI01000355">
    <property type="protein sequence ID" value="EJX09602.1"/>
    <property type="molecule type" value="Genomic_DNA"/>
</dbReference>
<organism evidence="2">
    <name type="scientific">gut metagenome</name>
    <dbReference type="NCBI Taxonomy" id="749906"/>
    <lineage>
        <taxon>unclassified sequences</taxon>
        <taxon>metagenomes</taxon>
        <taxon>organismal metagenomes</taxon>
    </lineage>
</organism>
<reference evidence="2" key="1">
    <citation type="journal article" date="2012" name="PLoS ONE">
        <title>Gene sets for utilization of primary and secondary nutrition supplies in the distal gut of endangered iberian lynx.</title>
        <authorList>
            <person name="Alcaide M."/>
            <person name="Messina E."/>
            <person name="Richter M."/>
            <person name="Bargiela R."/>
            <person name="Peplies J."/>
            <person name="Huws S.A."/>
            <person name="Newbold C.J."/>
            <person name="Golyshin P.N."/>
            <person name="Simon M.A."/>
            <person name="Lopez G."/>
            <person name="Yakimov M.M."/>
            <person name="Ferrer M."/>
        </authorList>
    </citation>
    <scope>NUCLEOTIDE SEQUENCE</scope>
</reference>
<evidence type="ECO:0000256" key="1">
    <source>
        <dbReference type="SAM" id="MobiDB-lite"/>
    </source>
</evidence>
<gene>
    <name evidence="2" type="ORF">EVA_02287</name>
</gene>
<comment type="caution">
    <text evidence="2">The sequence shown here is derived from an EMBL/GenBank/DDBJ whole genome shotgun (WGS) entry which is preliminary data.</text>
</comment>
<accession>J9GNE5</accession>
<feature type="region of interest" description="Disordered" evidence="1">
    <location>
        <begin position="72"/>
        <end position="105"/>
    </location>
</feature>
<sequence>MSFRLFGHINISKETPLCSLKNRSIRDCNRGLPHENQELSFPHHDPKGFSLVAFRRISSFLNIPPFVSRRVRDARNSKKLPAADSKPRVQRSLSHSSTERMIKIP</sequence>
<protein>
    <submittedName>
        <fullName evidence="2">Uncharacterized protein</fullName>
    </submittedName>
</protein>
<proteinExistence type="predicted"/>
<dbReference type="AlphaFoldDB" id="J9GNE5"/>
<evidence type="ECO:0000313" key="2">
    <source>
        <dbReference type="EMBL" id="EJX09602.1"/>
    </source>
</evidence>